<dbReference type="InterPro" id="IPR009100">
    <property type="entry name" value="AcylCoA_DH/oxidase_NM_dom_sf"/>
</dbReference>
<comment type="similarity">
    <text evidence="2">Belongs to the acyl-CoA dehydrogenase family.</text>
</comment>
<evidence type="ECO:0000256" key="3">
    <source>
        <dbReference type="ARBA" id="ARBA00022630"/>
    </source>
</evidence>
<gene>
    <name evidence="8" type="ORF">SAMEA1982600_03124</name>
</gene>
<evidence type="ECO:0000313" key="8">
    <source>
        <dbReference type="EMBL" id="SAI39802.1"/>
    </source>
</evidence>
<evidence type="ECO:0000259" key="7">
    <source>
        <dbReference type="Pfam" id="PF02771"/>
    </source>
</evidence>
<feature type="domain" description="Acyl-CoA dehydrogenase/oxidase C-terminal" evidence="6">
    <location>
        <begin position="226"/>
        <end position="348"/>
    </location>
</feature>
<evidence type="ECO:0000256" key="1">
    <source>
        <dbReference type="ARBA" id="ARBA00001974"/>
    </source>
</evidence>
<dbReference type="Gene3D" id="1.10.540.10">
    <property type="entry name" value="Acyl-CoA dehydrogenase/oxidase, N-terminal domain"/>
    <property type="match status" value="1"/>
</dbReference>
<dbReference type="InterPro" id="IPR013786">
    <property type="entry name" value="AcylCoA_DH/ox_N"/>
</dbReference>
<dbReference type="GO" id="GO:0050660">
    <property type="term" value="F:flavin adenine dinucleotide binding"/>
    <property type="evidence" value="ECO:0007669"/>
    <property type="project" value="InterPro"/>
</dbReference>
<keyword evidence="3" id="KW-0285">Flavoprotein</keyword>
<dbReference type="InterPro" id="IPR037069">
    <property type="entry name" value="AcylCoA_DH/ox_N_sf"/>
</dbReference>
<organism evidence="8 9">
    <name type="scientific">Bordetella ansorpii</name>
    <dbReference type="NCBI Taxonomy" id="288768"/>
    <lineage>
        <taxon>Bacteria</taxon>
        <taxon>Pseudomonadati</taxon>
        <taxon>Pseudomonadota</taxon>
        <taxon>Betaproteobacteria</taxon>
        <taxon>Burkholderiales</taxon>
        <taxon>Alcaligenaceae</taxon>
        <taxon>Bordetella</taxon>
    </lineage>
</organism>
<sequence>MSFEPSIAFAGMLSDSAARVAQDQAGRYPQRPDATLIGDMGWSGVLVPEAQGGVGGGFADLASIVEALARHAVDLPVITRCGIVPTVLSALPGCALASSLSNACAEGEAVIELAGPLSASEPVRPLAARLHGNAWRVSGATAEAALTGDCTHVLLVCEEEGRGPVLAAVPRAALAGQPVTAYRTMEDLPVQSHALDDWPLPPDTVLANGPQAQEALRAGWRVAVAAVAADTVACMGASLSRAIAYLLERKQFGQALAEFQALRHDAARLYIEYEIARNLLQASLRSLEAERPGPATDAALDLLGMHVGQQAVPFAETIIQLHGGMGMTREMPAARLAVRMLANAVRHGDPLAHRQRLHQMRTA</sequence>
<dbReference type="InterPro" id="IPR009075">
    <property type="entry name" value="AcylCo_DH/oxidase_C"/>
</dbReference>
<dbReference type="InterPro" id="IPR036250">
    <property type="entry name" value="AcylCo_DH-like_C"/>
</dbReference>
<dbReference type="EMBL" id="FKBS01000017">
    <property type="protein sequence ID" value="SAI39802.1"/>
    <property type="molecule type" value="Genomic_DNA"/>
</dbReference>
<keyword evidence="4" id="KW-0274">FAD</keyword>
<dbReference type="RefSeq" id="WP_066414776.1">
    <property type="nucleotide sequence ID" value="NZ_FKBS01000017.1"/>
</dbReference>
<dbReference type="AlphaFoldDB" id="A0A157Q1P5"/>
<evidence type="ECO:0000256" key="5">
    <source>
        <dbReference type="ARBA" id="ARBA00023002"/>
    </source>
</evidence>
<dbReference type="OrthoDB" id="8631480at2"/>
<dbReference type="Proteomes" id="UP000077037">
    <property type="component" value="Unassembled WGS sequence"/>
</dbReference>
<comment type="cofactor">
    <cofactor evidence="1">
        <name>FAD</name>
        <dbReference type="ChEBI" id="CHEBI:57692"/>
    </cofactor>
</comment>
<name>A0A157Q1P5_9BORD</name>
<evidence type="ECO:0000256" key="2">
    <source>
        <dbReference type="ARBA" id="ARBA00009347"/>
    </source>
</evidence>
<keyword evidence="5 8" id="KW-0560">Oxidoreductase</keyword>
<proteinExistence type="inferred from homology"/>
<dbReference type="SUPFAM" id="SSF47203">
    <property type="entry name" value="Acyl-CoA dehydrogenase C-terminal domain-like"/>
    <property type="match status" value="1"/>
</dbReference>
<dbReference type="Pfam" id="PF00441">
    <property type="entry name" value="Acyl-CoA_dh_1"/>
    <property type="match status" value="1"/>
</dbReference>
<dbReference type="PANTHER" id="PTHR43884">
    <property type="entry name" value="ACYL-COA DEHYDROGENASE"/>
    <property type="match status" value="1"/>
</dbReference>
<evidence type="ECO:0000256" key="4">
    <source>
        <dbReference type="ARBA" id="ARBA00022827"/>
    </source>
</evidence>
<evidence type="ECO:0000259" key="6">
    <source>
        <dbReference type="Pfam" id="PF00441"/>
    </source>
</evidence>
<dbReference type="Pfam" id="PF02771">
    <property type="entry name" value="Acyl-CoA_dh_N"/>
    <property type="match status" value="1"/>
</dbReference>
<accession>A0A157Q1P5</accession>
<evidence type="ECO:0000313" key="9">
    <source>
        <dbReference type="Proteomes" id="UP000077037"/>
    </source>
</evidence>
<dbReference type="SUPFAM" id="SSF56645">
    <property type="entry name" value="Acyl-CoA dehydrogenase NM domain-like"/>
    <property type="match status" value="1"/>
</dbReference>
<dbReference type="GO" id="GO:0003995">
    <property type="term" value="F:acyl-CoA dehydrogenase activity"/>
    <property type="evidence" value="ECO:0007669"/>
    <property type="project" value="TreeGrafter"/>
</dbReference>
<dbReference type="Gene3D" id="1.20.140.10">
    <property type="entry name" value="Butyryl-CoA Dehydrogenase, subunit A, domain 3"/>
    <property type="match status" value="1"/>
</dbReference>
<protein>
    <submittedName>
        <fullName evidence="8">Acyl-CoA dehydrogenase</fullName>
        <ecNumber evidence="8">1.3.99.-</ecNumber>
    </submittedName>
</protein>
<dbReference type="EC" id="1.3.99.-" evidence="8"/>
<dbReference type="PANTHER" id="PTHR43884:SF20">
    <property type="entry name" value="ACYL-COA DEHYDROGENASE FADE28"/>
    <property type="match status" value="1"/>
</dbReference>
<feature type="domain" description="Acyl-CoA dehydrogenase/oxidase N-terminal" evidence="7">
    <location>
        <begin position="23"/>
        <end position="77"/>
    </location>
</feature>
<reference evidence="8 9" key="1">
    <citation type="submission" date="2016-03" db="EMBL/GenBank/DDBJ databases">
        <authorList>
            <consortium name="Pathogen Informatics"/>
        </authorList>
    </citation>
    <scope>NUCLEOTIDE SEQUENCE [LARGE SCALE GENOMIC DNA]</scope>
    <source>
        <strain evidence="8 9">NCTC13364</strain>
    </source>
</reference>